<evidence type="ECO:0000259" key="6">
    <source>
        <dbReference type="Pfam" id="PF07291"/>
    </source>
</evidence>
<dbReference type="AlphaFoldDB" id="A0A4R6WLS3"/>
<keyword evidence="8" id="KW-1185">Reference proteome</keyword>
<organism evidence="7 8">
    <name type="scientific">Sphingobacterium yanglingense</name>
    <dbReference type="NCBI Taxonomy" id="1437280"/>
    <lineage>
        <taxon>Bacteria</taxon>
        <taxon>Pseudomonadati</taxon>
        <taxon>Bacteroidota</taxon>
        <taxon>Sphingobacteriia</taxon>
        <taxon>Sphingobacteriales</taxon>
        <taxon>Sphingobacteriaceae</taxon>
        <taxon>Sphingobacterium</taxon>
    </lineage>
</organism>
<dbReference type="GO" id="GO:0030416">
    <property type="term" value="P:methylamine metabolic process"/>
    <property type="evidence" value="ECO:0007669"/>
    <property type="project" value="InterPro"/>
</dbReference>
<dbReference type="Pfam" id="PF07291">
    <property type="entry name" value="MauE"/>
    <property type="match status" value="1"/>
</dbReference>
<feature type="domain" description="Methylamine utilisation protein MauE" evidence="6">
    <location>
        <begin position="5"/>
        <end position="132"/>
    </location>
</feature>
<dbReference type="OrthoDB" id="673785at2"/>
<dbReference type="RefSeq" id="WP_133583514.1">
    <property type="nucleotide sequence ID" value="NZ_SNYV01000011.1"/>
</dbReference>
<dbReference type="InterPro" id="IPR009908">
    <property type="entry name" value="Methylamine_util_MauE"/>
</dbReference>
<protein>
    <submittedName>
        <fullName evidence="7">DoxX-like protein</fullName>
    </submittedName>
</protein>
<proteinExistence type="predicted"/>
<accession>A0A4R6WLS3</accession>
<evidence type="ECO:0000313" key="7">
    <source>
        <dbReference type="EMBL" id="TDQ79748.1"/>
    </source>
</evidence>
<keyword evidence="2 5" id="KW-0812">Transmembrane</keyword>
<feature type="transmembrane region" description="Helical" evidence="5">
    <location>
        <begin position="117"/>
        <end position="134"/>
    </location>
</feature>
<feature type="transmembrane region" description="Helical" evidence="5">
    <location>
        <begin position="74"/>
        <end position="97"/>
    </location>
</feature>
<evidence type="ECO:0000313" key="8">
    <source>
        <dbReference type="Proteomes" id="UP000295292"/>
    </source>
</evidence>
<evidence type="ECO:0000256" key="5">
    <source>
        <dbReference type="SAM" id="Phobius"/>
    </source>
</evidence>
<comment type="caution">
    <text evidence="7">The sequence shown here is derived from an EMBL/GenBank/DDBJ whole genome shotgun (WGS) entry which is preliminary data.</text>
</comment>
<evidence type="ECO:0000256" key="4">
    <source>
        <dbReference type="ARBA" id="ARBA00023136"/>
    </source>
</evidence>
<keyword evidence="3 5" id="KW-1133">Transmembrane helix</keyword>
<dbReference type="GO" id="GO:0016020">
    <property type="term" value="C:membrane"/>
    <property type="evidence" value="ECO:0007669"/>
    <property type="project" value="UniProtKB-SubCell"/>
</dbReference>
<feature type="transmembrane region" description="Helical" evidence="5">
    <location>
        <begin position="48"/>
        <end position="67"/>
    </location>
</feature>
<name>A0A4R6WLS3_9SPHI</name>
<keyword evidence="4 5" id="KW-0472">Membrane</keyword>
<dbReference type="EMBL" id="SNYV01000011">
    <property type="protein sequence ID" value="TDQ79748.1"/>
    <property type="molecule type" value="Genomic_DNA"/>
</dbReference>
<reference evidence="7 8" key="1">
    <citation type="submission" date="2019-03" db="EMBL/GenBank/DDBJ databases">
        <title>Genomic Encyclopedia of Archaeal and Bacterial Type Strains, Phase II (KMG-II): from individual species to whole genera.</title>
        <authorList>
            <person name="Goeker M."/>
        </authorList>
    </citation>
    <scope>NUCLEOTIDE SEQUENCE [LARGE SCALE GENOMIC DNA]</scope>
    <source>
        <strain evidence="7 8">DSM 28353</strain>
    </source>
</reference>
<comment type="subcellular location">
    <subcellularLocation>
        <location evidence="1">Membrane</location>
        <topology evidence="1">Multi-pass membrane protein</topology>
    </subcellularLocation>
</comment>
<gene>
    <name evidence="7" type="ORF">CLV99_1196</name>
</gene>
<evidence type="ECO:0000256" key="2">
    <source>
        <dbReference type="ARBA" id="ARBA00022692"/>
    </source>
</evidence>
<sequence length="161" mass="18114">MKTKAYITNSITLALLLLWIPVGMDKFINFDAFQSSMLQQPFGDTFALVLIYTLPILEITTAVLLVFDRSRRLGMLLSSVLMIAFTGYVGLALLGTWGKLPCACGLIISGMGWMQHLWFNLFFMIISITGYILSTKWNKEQLKQDCKTDAEDELLNTTTPT</sequence>
<dbReference type="Proteomes" id="UP000295292">
    <property type="component" value="Unassembled WGS sequence"/>
</dbReference>
<evidence type="ECO:0000256" key="3">
    <source>
        <dbReference type="ARBA" id="ARBA00022989"/>
    </source>
</evidence>
<evidence type="ECO:0000256" key="1">
    <source>
        <dbReference type="ARBA" id="ARBA00004141"/>
    </source>
</evidence>